<reference evidence="1 2" key="1">
    <citation type="submission" date="2010-09" db="EMBL/GenBank/DDBJ databases">
        <title>The Genome Sequence of Prochlorococcus phage P-GSP1.</title>
        <authorList>
            <consortium name="The Broad Institute Genome Sequencing Platform"/>
            <person name="Henn M.R."/>
            <person name="Sullivan M.S."/>
            <person name="Osburne M.S."/>
            <person name="Levin J."/>
            <person name="Malboeuf C."/>
            <person name="Casali M."/>
            <person name="Russ C."/>
            <person name="Lennon N."/>
            <person name="Chapman S.B."/>
            <person name="Erlich R."/>
            <person name="Young S.K."/>
            <person name="Yandava C."/>
            <person name="Zeng Q."/>
            <person name="Alvarado L."/>
            <person name="Anderson S."/>
            <person name="Berlin A."/>
            <person name="Chen Z."/>
            <person name="Freedman E."/>
            <person name="Gellesch M."/>
            <person name="Goldberg J."/>
            <person name="Green L."/>
            <person name="Griggs A."/>
            <person name="Gujja S."/>
            <person name="Heilman E.R."/>
            <person name="Heiman D."/>
            <person name="Hollinger A."/>
            <person name="Howarth C."/>
            <person name="Larson L."/>
            <person name="Mehta T."/>
            <person name="Pearson M."/>
            <person name="Roberts A."/>
            <person name="Ryan E."/>
            <person name="Saif S."/>
            <person name="Shea T."/>
            <person name="Shenoy N."/>
            <person name="Sisk P."/>
            <person name="Stolte C."/>
            <person name="Sykes S."/>
            <person name="White J."/>
            <person name="Yu Q."/>
            <person name="Coleman M.L."/>
            <person name="Huang K.H."/>
            <person name="Weigele P.R."/>
            <person name="DeFrancesco A.S."/>
            <person name="Kern S.E."/>
            <person name="Thompson L.R."/>
            <person name="Fu R."/>
            <person name="Hombeck B."/>
            <person name="Chisholm S.W."/>
            <person name="Haas B."/>
            <person name="Nusbaum C."/>
            <person name="Birren B."/>
        </authorList>
    </citation>
    <scope>NUCLEOTIDE SEQUENCE [LARGE SCALE GENOMIC DNA]</scope>
    <source>
        <strain evidence="1 2">P-GSP1</strain>
    </source>
</reference>
<organism evidence="1 2">
    <name type="scientific">Prochlorococcus phage P-GSP1</name>
    <dbReference type="NCBI Taxonomy" id="382262"/>
    <lineage>
        <taxon>Viruses</taxon>
        <taxon>Duplodnaviria</taxon>
        <taxon>Heunggongvirae</taxon>
        <taxon>Uroviricota</taxon>
        <taxon>Caudoviricetes</taxon>
        <taxon>Autographivirales</taxon>
        <taxon>Lingvirus</taxon>
        <taxon>Lingvirus PGSP1</taxon>
    </lineage>
</organism>
<accession>M1U3K0</accession>
<dbReference type="EMBL" id="HQ332140">
    <property type="protein sequence ID" value="AGG54633.1"/>
    <property type="molecule type" value="Genomic_DNA"/>
</dbReference>
<dbReference type="OrthoDB" id="9950at10239"/>
<name>M1U3K0_9CAUD</name>
<gene>
    <name evidence="1" type="ORF">PRQG_00030</name>
</gene>
<dbReference type="Proteomes" id="UP000204021">
    <property type="component" value="Segment"/>
</dbReference>
<proteinExistence type="predicted"/>
<dbReference type="KEGG" id="vg:15013675"/>
<protein>
    <submittedName>
        <fullName evidence="1">Uncharacterized protein</fullName>
    </submittedName>
</protein>
<keyword evidence="2" id="KW-1185">Reference proteome</keyword>
<dbReference type="RefSeq" id="YP_007677694.1">
    <property type="nucleotide sequence ID" value="NC_020878.1"/>
</dbReference>
<sequence length="238" mass="26622">MELRNHHKSSRLSRTDRLYKKLYNKLYYYIALCILSVSPVLAEGDTNNNSNPVAAATGNVTNQAVQFQNNGAPSRQAFGSNISCNGSTMTFSPFYMGNDTEPQTEDGYVISENWGFQINFMVPLNRDLTKQCERMAESQIQKNKLDFELVRALKCAELQQKGFTLLPGSRVYHICSDVVPIQSLLKTMLAILKPFVLSALKSPKFKTFVVELLEKLVAQSDNELDDKALAIVKKGLGV</sequence>
<evidence type="ECO:0000313" key="2">
    <source>
        <dbReference type="Proteomes" id="UP000204021"/>
    </source>
</evidence>
<evidence type="ECO:0000313" key="1">
    <source>
        <dbReference type="EMBL" id="AGG54633.1"/>
    </source>
</evidence>
<dbReference type="GeneID" id="15013675"/>